<dbReference type="InterPro" id="IPR024072">
    <property type="entry name" value="DHFR-like_dom_sf"/>
</dbReference>
<dbReference type="SUPFAM" id="SSF53597">
    <property type="entry name" value="Dihydrofolate reductase-like"/>
    <property type="match status" value="1"/>
</dbReference>
<dbReference type="PANTHER" id="PTHR38011">
    <property type="entry name" value="DIHYDROFOLATE REDUCTASE FAMILY PROTEIN (AFU_ORTHOLOGUE AFUA_8G06820)"/>
    <property type="match status" value="1"/>
</dbReference>
<reference evidence="2 3" key="1">
    <citation type="submission" date="2017-05" db="EMBL/GenBank/DDBJ databases">
        <authorList>
            <person name="Varghese N."/>
            <person name="Submissions S."/>
        </authorList>
    </citation>
    <scope>NUCLEOTIDE SEQUENCE [LARGE SCALE GENOMIC DNA]</scope>
    <source>
        <strain evidence="2 3">DSM 29734</strain>
    </source>
</reference>
<dbReference type="Pfam" id="PF01872">
    <property type="entry name" value="RibD_C"/>
    <property type="match status" value="1"/>
</dbReference>
<evidence type="ECO:0000313" key="3">
    <source>
        <dbReference type="Proteomes" id="UP001157961"/>
    </source>
</evidence>
<dbReference type="Proteomes" id="UP001157961">
    <property type="component" value="Unassembled WGS sequence"/>
</dbReference>
<dbReference type="InterPro" id="IPR050765">
    <property type="entry name" value="Riboflavin_Biosynth_HTPR"/>
</dbReference>
<proteinExistence type="predicted"/>
<dbReference type="RefSeq" id="WP_283426803.1">
    <property type="nucleotide sequence ID" value="NZ_FXTY01000005.1"/>
</dbReference>
<accession>A0ABY1P7L9</accession>
<sequence length="183" mass="19626">MPAHPRYVGYIAQSLDGFIATPDGGVGWLDPFNAALAECSCEDAGGYNAFIEEVDAVLMGRATYRQVMGWGWPYGDRAGYVLTHRHDYKGDHITAAGPIDGLRAAIEANGHQKVWIMGGGETQRAALDVGMFDEISVFVMPTILGDGLPCFAKGAQQNLTLKASSQKPGGILQLDYTFKDLAA</sequence>
<evidence type="ECO:0000259" key="1">
    <source>
        <dbReference type="Pfam" id="PF01872"/>
    </source>
</evidence>
<comment type="caution">
    <text evidence="2">The sequence shown here is derived from an EMBL/GenBank/DDBJ whole genome shotgun (WGS) entry which is preliminary data.</text>
</comment>
<keyword evidence="3" id="KW-1185">Reference proteome</keyword>
<dbReference type="InterPro" id="IPR002734">
    <property type="entry name" value="RibDG_C"/>
</dbReference>
<organism evidence="2 3">
    <name type="scientific">Shimia sagamensis</name>
    <dbReference type="NCBI Taxonomy" id="1566352"/>
    <lineage>
        <taxon>Bacteria</taxon>
        <taxon>Pseudomonadati</taxon>
        <taxon>Pseudomonadota</taxon>
        <taxon>Alphaproteobacteria</taxon>
        <taxon>Rhodobacterales</taxon>
        <taxon>Roseobacteraceae</taxon>
    </lineage>
</organism>
<evidence type="ECO:0000313" key="2">
    <source>
        <dbReference type="EMBL" id="SMP27515.1"/>
    </source>
</evidence>
<name>A0ABY1P7L9_9RHOB</name>
<dbReference type="EMBL" id="FXTY01000005">
    <property type="protein sequence ID" value="SMP27515.1"/>
    <property type="molecule type" value="Genomic_DNA"/>
</dbReference>
<protein>
    <submittedName>
        <fullName evidence="2">Dihydrofolate reductase</fullName>
    </submittedName>
</protein>
<gene>
    <name evidence="2" type="ORF">SAMN06265373_105409</name>
</gene>
<dbReference type="Gene3D" id="3.40.430.10">
    <property type="entry name" value="Dihydrofolate Reductase, subunit A"/>
    <property type="match status" value="1"/>
</dbReference>
<feature type="domain" description="Bacterial bifunctional deaminase-reductase C-terminal" evidence="1">
    <location>
        <begin position="106"/>
        <end position="166"/>
    </location>
</feature>
<dbReference type="PANTHER" id="PTHR38011:SF11">
    <property type="entry name" value="2,5-DIAMINO-6-RIBOSYLAMINO-4(3H)-PYRIMIDINONE 5'-PHOSPHATE REDUCTASE"/>
    <property type="match status" value="1"/>
</dbReference>